<evidence type="ECO:0000313" key="13">
    <source>
        <dbReference type="Proteomes" id="UP000502823"/>
    </source>
</evidence>
<dbReference type="Pfam" id="PF24576">
    <property type="entry name" value="IR75A_N"/>
    <property type="match status" value="1"/>
</dbReference>
<keyword evidence="6 9" id="KW-0472">Membrane</keyword>
<dbReference type="Proteomes" id="UP000502823">
    <property type="component" value="Unassembled WGS sequence"/>
</dbReference>
<feature type="transmembrane region" description="Helical" evidence="9">
    <location>
        <begin position="565"/>
        <end position="585"/>
    </location>
</feature>
<evidence type="ECO:0000256" key="5">
    <source>
        <dbReference type="ARBA" id="ARBA00022989"/>
    </source>
</evidence>
<dbReference type="OrthoDB" id="9997229at2759"/>
<evidence type="ECO:0000256" key="1">
    <source>
        <dbReference type="ARBA" id="ARBA00004651"/>
    </source>
</evidence>
<organism evidence="12 13">
    <name type="scientific">Coptotermes formosanus</name>
    <name type="common">Formosan subterranean termite</name>
    <dbReference type="NCBI Taxonomy" id="36987"/>
    <lineage>
        <taxon>Eukaryota</taxon>
        <taxon>Metazoa</taxon>
        <taxon>Ecdysozoa</taxon>
        <taxon>Arthropoda</taxon>
        <taxon>Hexapoda</taxon>
        <taxon>Insecta</taxon>
        <taxon>Pterygota</taxon>
        <taxon>Neoptera</taxon>
        <taxon>Polyneoptera</taxon>
        <taxon>Dictyoptera</taxon>
        <taxon>Blattodea</taxon>
        <taxon>Blattoidea</taxon>
        <taxon>Termitoidae</taxon>
        <taxon>Rhinotermitidae</taxon>
        <taxon>Coptotermes</taxon>
    </lineage>
</organism>
<feature type="domain" description="Ionotropic glutamate receptor C-terminal" evidence="10">
    <location>
        <begin position="314"/>
        <end position="575"/>
    </location>
</feature>
<dbReference type="SUPFAM" id="SSF53850">
    <property type="entry name" value="Periplasmic binding protein-like II"/>
    <property type="match status" value="1"/>
</dbReference>
<keyword evidence="13" id="KW-1185">Reference proteome</keyword>
<evidence type="ECO:0000256" key="9">
    <source>
        <dbReference type="SAM" id="Phobius"/>
    </source>
</evidence>
<evidence type="ECO:0000256" key="6">
    <source>
        <dbReference type="ARBA" id="ARBA00023136"/>
    </source>
</evidence>
<dbReference type="InterPro" id="IPR057074">
    <property type="entry name" value="IR75A_N"/>
</dbReference>
<keyword evidence="3" id="KW-1003">Cell membrane</keyword>
<gene>
    <name evidence="12" type="ORF">Cfor_12622</name>
</gene>
<evidence type="ECO:0000259" key="11">
    <source>
        <dbReference type="Pfam" id="PF24576"/>
    </source>
</evidence>
<dbReference type="Pfam" id="PF00060">
    <property type="entry name" value="Lig_chan"/>
    <property type="match status" value="1"/>
</dbReference>
<feature type="transmembrane region" description="Helical" evidence="9">
    <location>
        <begin position="378"/>
        <end position="402"/>
    </location>
</feature>
<dbReference type="GO" id="GO:0005886">
    <property type="term" value="C:plasma membrane"/>
    <property type="evidence" value="ECO:0007669"/>
    <property type="project" value="UniProtKB-SubCell"/>
</dbReference>
<dbReference type="InterPro" id="IPR001320">
    <property type="entry name" value="Iontro_rcpt_C"/>
</dbReference>
<evidence type="ECO:0000256" key="7">
    <source>
        <dbReference type="ARBA" id="ARBA00023170"/>
    </source>
</evidence>
<keyword evidence="5 9" id="KW-1133">Transmembrane helix</keyword>
<comment type="subcellular location">
    <subcellularLocation>
        <location evidence="1">Cell membrane</location>
        <topology evidence="1">Multi-pass membrane protein</topology>
    </subcellularLocation>
</comment>
<sequence length="609" mass="68238">MLPAAQTALPLITSFILQNNLPAAVLASCWSLSDKLLVTKHLSQKNVMVKVQDPGSDTDTTSTLSTEYSHVAVVVDLQCEGSTPFLSHADRNKYLKLQHHWLLLAMTDHTANILTPQDDPLVTALQSLTFPVDGHVTLAYRGSGVNQVLLQEVYRTGLGQPLVVTPLLEWSPGEVLPPKFKRDDYRGIAINAAAVIDGVWEDFFDMRYKQTNTLGKCNYMLMLLVSQMLNFTMNLTLTDTWGFPKKGTNCYDGVVGLLQCGDTEIGALAMLYKESRMDRIDYAGETIVFGLSFKFLRPPLSEVTNIYTLPFSRSVWATYTATAALLAVALYGTARLERWANPSRTDPPVTFADTALNSLAIVCSEGSPRSPNNLSSRIVFVFLLLLALFLTTSYSAIIVSLLQTPSDAINTLTELIDSPFKLSMKDIAYNTQFVNDTTSTEIKRMFHQKLYSRPYHKAFTTEEIGVENLRNGLYAFYTGAEAYKIMSDTYDESEKCRLKEISINPSNVLAFPVKKGSPYREHITQKARWLKEAGMVDREYKRWFSQKPKCDTQSQGFVSVRLKDFYPTLVVLSVGIICSATIFLLELTYHKTKYGTFWPKDSRAIEAEA</sequence>
<evidence type="ECO:0000256" key="8">
    <source>
        <dbReference type="ARBA" id="ARBA00023180"/>
    </source>
</evidence>
<dbReference type="AlphaFoldDB" id="A0A6L2PUP8"/>
<dbReference type="EMBL" id="BLKM01006147">
    <property type="protein sequence ID" value="GFG36259.1"/>
    <property type="molecule type" value="Genomic_DNA"/>
</dbReference>
<evidence type="ECO:0000313" key="12">
    <source>
        <dbReference type="EMBL" id="GFG36259.1"/>
    </source>
</evidence>
<feature type="domain" description="Ionotropic receptor 75a N-terminal" evidence="11">
    <location>
        <begin position="9"/>
        <end position="174"/>
    </location>
</feature>
<dbReference type="PANTHER" id="PTHR42643">
    <property type="entry name" value="IONOTROPIC RECEPTOR 20A-RELATED"/>
    <property type="match status" value="1"/>
</dbReference>
<keyword evidence="8" id="KW-0325">Glycoprotein</keyword>
<dbReference type="GO" id="GO:0050906">
    <property type="term" value="P:detection of stimulus involved in sensory perception"/>
    <property type="evidence" value="ECO:0007669"/>
    <property type="project" value="UniProtKB-ARBA"/>
</dbReference>
<evidence type="ECO:0000256" key="3">
    <source>
        <dbReference type="ARBA" id="ARBA00022475"/>
    </source>
</evidence>
<dbReference type="Gene3D" id="1.10.287.70">
    <property type="match status" value="1"/>
</dbReference>
<proteinExistence type="inferred from homology"/>
<keyword evidence="7" id="KW-0675">Receptor</keyword>
<accession>A0A6L2PUP8</accession>
<evidence type="ECO:0000256" key="2">
    <source>
        <dbReference type="ARBA" id="ARBA00008685"/>
    </source>
</evidence>
<feature type="transmembrane region" description="Helical" evidence="9">
    <location>
        <begin position="316"/>
        <end position="334"/>
    </location>
</feature>
<reference evidence="13" key="1">
    <citation type="submission" date="2020-01" db="EMBL/GenBank/DDBJ databases">
        <title>Draft genome sequence of the Termite Coptotermes fromosanus.</title>
        <authorList>
            <person name="Itakura S."/>
            <person name="Yosikawa Y."/>
            <person name="Umezawa K."/>
        </authorList>
    </citation>
    <scope>NUCLEOTIDE SEQUENCE [LARGE SCALE GENOMIC DNA]</scope>
</reference>
<name>A0A6L2PUP8_COPFO</name>
<dbReference type="InParanoid" id="A0A6L2PUP8"/>
<dbReference type="PANTHER" id="PTHR42643:SF30">
    <property type="entry name" value="IONOTROPIC RECEPTOR 40A-RELATED"/>
    <property type="match status" value="1"/>
</dbReference>
<evidence type="ECO:0000259" key="10">
    <source>
        <dbReference type="Pfam" id="PF00060"/>
    </source>
</evidence>
<keyword evidence="4 9" id="KW-0812">Transmembrane</keyword>
<comment type="caution">
    <text evidence="12">The sequence shown here is derived from an EMBL/GenBank/DDBJ whole genome shotgun (WGS) entry which is preliminary data.</text>
</comment>
<comment type="similarity">
    <text evidence="2">Belongs to the glutamate-gated ion channel (TC 1.A.10.1) family.</text>
</comment>
<protein>
    <submittedName>
        <fullName evidence="12">Uncharacterized protein</fullName>
    </submittedName>
</protein>
<dbReference type="GO" id="GO:0015276">
    <property type="term" value="F:ligand-gated monoatomic ion channel activity"/>
    <property type="evidence" value="ECO:0007669"/>
    <property type="project" value="InterPro"/>
</dbReference>
<evidence type="ECO:0000256" key="4">
    <source>
        <dbReference type="ARBA" id="ARBA00022692"/>
    </source>
</evidence>
<dbReference type="InterPro" id="IPR052192">
    <property type="entry name" value="Insect_Ionotropic_Sensory_Rcpt"/>
</dbReference>